<evidence type="ECO:0000256" key="10">
    <source>
        <dbReference type="ARBA" id="ARBA00049406"/>
    </source>
</evidence>
<dbReference type="InterPro" id="IPR050147">
    <property type="entry name" value="Ser/Thr_Dehydratase"/>
</dbReference>
<sequence length="351" mass="37684">MDRRNSQPWATTPLIESRALSEAAECRVFLKLDNLQPAGSFKSRGIGNYILRRAAERHGQPIHFYAASGGNAGIACVHAAKSLGYPATVVIPRSAKPAMVRKLRAMGATEVIQHGASIAEAQEHIETVLLPLDPTGVFVPPFDHPDIWDGNATIMSEIAVQLGGKPDVVVCSIGGGGLINGIMQVLDDNGWSEDVQVLAMETKGADSLNQSLLAGELITLPRITSQATSLGVVKVSERTFEYAQRPNVTSLVLSDAEAARGCCLLAEHERMMVELTVGVNVPVCYDGLLQRVLGSRKVLDRSSKVVIVVCGGNDISVEMLMDWYRTTLGEEDLQETTIASVPRPTSTKLTA</sequence>
<accession>A0A0D2BIE8</accession>
<gene>
    <name evidence="12" type="ORF">PV05_07746</name>
</gene>
<evidence type="ECO:0000259" key="11">
    <source>
        <dbReference type="Pfam" id="PF00291"/>
    </source>
</evidence>
<dbReference type="EC" id="4.3.1.17" evidence="5"/>
<dbReference type="GO" id="GO:0009097">
    <property type="term" value="P:isoleucine biosynthetic process"/>
    <property type="evidence" value="ECO:0007669"/>
    <property type="project" value="TreeGrafter"/>
</dbReference>
<evidence type="ECO:0000256" key="3">
    <source>
        <dbReference type="ARBA" id="ARBA00004742"/>
    </source>
</evidence>
<proteinExistence type="inferred from homology"/>
<keyword evidence="13" id="KW-1185">Reference proteome</keyword>
<keyword evidence="8" id="KW-0663">Pyridoxal phosphate</keyword>
<dbReference type="HOGENOM" id="CLU_021152_3_1_1"/>
<dbReference type="EMBL" id="KN847321">
    <property type="protein sequence ID" value="KIW52076.1"/>
    <property type="molecule type" value="Genomic_DNA"/>
</dbReference>
<dbReference type="InterPro" id="IPR001926">
    <property type="entry name" value="TrpB-like_PALP"/>
</dbReference>
<evidence type="ECO:0000256" key="7">
    <source>
        <dbReference type="ARBA" id="ARBA00022490"/>
    </source>
</evidence>
<comment type="subcellular location">
    <subcellularLocation>
        <location evidence="2">Cytoplasm</location>
    </subcellularLocation>
</comment>
<dbReference type="RefSeq" id="XP_013312660.1">
    <property type="nucleotide sequence ID" value="XM_013457206.1"/>
</dbReference>
<evidence type="ECO:0000256" key="2">
    <source>
        <dbReference type="ARBA" id="ARBA00004496"/>
    </source>
</evidence>
<dbReference type="Pfam" id="PF00291">
    <property type="entry name" value="PALP"/>
    <property type="match status" value="1"/>
</dbReference>
<dbReference type="GO" id="GO:0006094">
    <property type="term" value="P:gluconeogenesis"/>
    <property type="evidence" value="ECO:0007669"/>
    <property type="project" value="UniProtKB-KW"/>
</dbReference>
<dbReference type="AlphaFoldDB" id="A0A0D2BIE8"/>
<dbReference type="SUPFAM" id="SSF53686">
    <property type="entry name" value="Tryptophan synthase beta subunit-like PLP-dependent enzymes"/>
    <property type="match status" value="1"/>
</dbReference>
<dbReference type="GO" id="GO:0004794">
    <property type="term" value="F:threonine deaminase activity"/>
    <property type="evidence" value="ECO:0007669"/>
    <property type="project" value="TreeGrafter"/>
</dbReference>
<dbReference type="FunFam" id="3.40.50.1100:FF:000040">
    <property type="entry name" value="L-serine dehydratase, putative"/>
    <property type="match status" value="1"/>
</dbReference>
<dbReference type="STRING" id="348802.A0A0D2BIE8"/>
<dbReference type="InterPro" id="IPR036052">
    <property type="entry name" value="TrpB-like_PALP_sf"/>
</dbReference>
<reference evidence="12 13" key="1">
    <citation type="submission" date="2015-01" db="EMBL/GenBank/DDBJ databases">
        <title>The Genome Sequence of Exophiala xenobiotica CBS118157.</title>
        <authorList>
            <consortium name="The Broad Institute Genomics Platform"/>
            <person name="Cuomo C."/>
            <person name="de Hoog S."/>
            <person name="Gorbushina A."/>
            <person name="Stielow B."/>
            <person name="Teixiera M."/>
            <person name="Abouelleil A."/>
            <person name="Chapman S.B."/>
            <person name="Priest M."/>
            <person name="Young S.K."/>
            <person name="Wortman J."/>
            <person name="Nusbaum C."/>
            <person name="Birren B."/>
        </authorList>
    </citation>
    <scope>NUCLEOTIDE SEQUENCE [LARGE SCALE GENOMIC DNA]</scope>
    <source>
        <strain evidence="12 13">CBS 118157</strain>
    </source>
</reference>
<comment type="pathway">
    <text evidence="3">Carbohydrate biosynthesis; gluconeogenesis.</text>
</comment>
<evidence type="ECO:0000256" key="1">
    <source>
        <dbReference type="ARBA" id="ARBA00001933"/>
    </source>
</evidence>
<dbReference type="OrthoDB" id="7773036at2759"/>
<dbReference type="PANTHER" id="PTHR48078:SF2">
    <property type="entry name" value="CATABOLIC L-SERINE_THREONINE DEHYDRATASE"/>
    <property type="match status" value="1"/>
</dbReference>
<dbReference type="GO" id="GO:0006565">
    <property type="term" value="P:L-serine catabolic process"/>
    <property type="evidence" value="ECO:0007669"/>
    <property type="project" value="TreeGrafter"/>
</dbReference>
<evidence type="ECO:0000313" key="12">
    <source>
        <dbReference type="EMBL" id="KIW52076.1"/>
    </source>
</evidence>
<feature type="domain" description="Tryptophan synthase beta chain-like PALP" evidence="11">
    <location>
        <begin position="9"/>
        <end position="311"/>
    </location>
</feature>
<keyword evidence="9" id="KW-0456">Lyase</keyword>
<dbReference type="Proteomes" id="UP000054342">
    <property type="component" value="Unassembled WGS sequence"/>
</dbReference>
<evidence type="ECO:0000313" key="13">
    <source>
        <dbReference type="Proteomes" id="UP000054342"/>
    </source>
</evidence>
<evidence type="ECO:0000256" key="8">
    <source>
        <dbReference type="ARBA" id="ARBA00022898"/>
    </source>
</evidence>
<protein>
    <recommendedName>
        <fullName evidence="5">L-serine ammonia-lyase</fullName>
        <ecNumber evidence="5">4.3.1.17</ecNumber>
    </recommendedName>
</protein>
<dbReference type="PANTHER" id="PTHR48078">
    <property type="entry name" value="THREONINE DEHYDRATASE, MITOCHONDRIAL-RELATED"/>
    <property type="match status" value="1"/>
</dbReference>
<evidence type="ECO:0000256" key="9">
    <source>
        <dbReference type="ARBA" id="ARBA00023239"/>
    </source>
</evidence>
<dbReference type="Gene3D" id="3.40.50.1100">
    <property type="match status" value="2"/>
</dbReference>
<evidence type="ECO:0000256" key="4">
    <source>
        <dbReference type="ARBA" id="ARBA00010869"/>
    </source>
</evidence>
<comment type="cofactor">
    <cofactor evidence="1">
        <name>pyridoxal 5'-phosphate</name>
        <dbReference type="ChEBI" id="CHEBI:597326"/>
    </cofactor>
</comment>
<name>A0A0D2BIE8_9EURO</name>
<dbReference type="GO" id="GO:0005737">
    <property type="term" value="C:cytoplasm"/>
    <property type="evidence" value="ECO:0007669"/>
    <property type="project" value="UniProtKB-SubCell"/>
</dbReference>
<organism evidence="12 13">
    <name type="scientific">Exophiala xenobiotica</name>
    <dbReference type="NCBI Taxonomy" id="348802"/>
    <lineage>
        <taxon>Eukaryota</taxon>
        <taxon>Fungi</taxon>
        <taxon>Dikarya</taxon>
        <taxon>Ascomycota</taxon>
        <taxon>Pezizomycotina</taxon>
        <taxon>Eurotiomycetes</taxon>
        <taxon>Chaetothyriomycetidae</taxon>
        <taxon>Chaetothyriales</taxon>
        <taxon>Herpotrichiellaceae</taxon>
        <taxon>Exophiala</taxon>
    </lineage>
</organism>
<dbReference type="GO" id="GO:0006567">
    <property type="term" value="P:L-threonine catabolic process"/>
    <property type="evidence" value="ECO:0007669"/>
    <property type="project" value="TreeGrafter"/>
</dbReference>
<dbReference type="GeneID" id="25329654"/>
<comment type="catalytic activity">
    <reaction evidence="10">
        <text>L-serine = pyruvate + NH4(+)</text>
        <dbReference type="Rhea" id="RHEA:19169"/>
        <dbReference type="ChEBI" id="CHEBI:15361"/>
        <dbReference type="ChEBI" id="CHEBI:28938"/>
        <dbReference type="ChEBI" id="CHEBI:33384"/>
        <dbReference type="EC" id="4.3.1.17"/>
    </reaction>
</comment>
<comment type="similarity">
    <text evidence="4">Belongs to the serine/threonine dehydratase family.</text>
</comment>
<keyword evidence="6" id="KW-0312">Gluconeogenesis</keyword>
<evidence type="ECO:0000256" key="6">
    <source>
        <dbReference type="ARBA" id="ARBA00022432"/>
    </source>
</evidence>
<keyword evidence="7" id="KW-0963">Cytoplasm</keyword>
<dbReference type="GO" id="GO:0003941">
    <property type="term" value="F:L-serine ammonia-lyase activity"/>
    <property type="evidence" value="ECO:0007669"/>
    <property type="project" value="UniProtKB-EC"/>
</dbReference>
<evidence type="ECO:0000256" key="5">
    <source>
        <dbReference type="ARBA" id="ARBA00012093"/>
    </source>
</evidence>